<gene>
    <name evidence="4" type="ORF">JBS370_LOCUS7272</name>
    <name evidence="2" type="ORF">JXQ802_LOCUS13632</name>
    <name evidence="5" type="ORF">OTI717_LOCUS19668</name>
    <name evidence="3" type="ORF">RFH988_LOCUS17838</name>
    <name evidence="1" type="ORF">ZHD862_LOCUS9994</name>
</gene>
<evidence type="ECO:0000313" key="2">
    <source>
        <dbReference type="EMBL" id="CAF0990176.1"/>
    </source>
</evidence>
<evidence type="ECO:0000313" key="5">
    <source>
        <dbReference type="EMBL" id="CAF3825470.1"/>
    </source>
</evidence>
<dbReference type="Proteomes" id="UP000663870">
    <property type="component" value="Unassembled WGS sequence"/>
</dbReference>
<dbReference type="EMBL" id="CAJNOO010000972">
    <property type="protein sequence ID" value="CAF1072224.1"/>
    <property type="molecule type" value="Genomic_DNA"/>
</dbReference>
<sequence length="139" mass="16568">MPSTNLLIKCKCSSELTLTNTYQCSHCLISFCYRCLIEHHHNDIKFEFIDMINRIDNILTQFLYHAHSQTEWTNHLTEDRDRLKTYVKYIEAYYKDLPILALPDFQWITHVQNLINKNSKAIYENCSTLLYPLSSFIKL</sequence>
<keyword evidence="7" id="KW-1185">Reference proteome</keyword>
<dbReference type="OrthoDB" id="9978405at2759"/>
<organism evidence="5 6">
    <name type="scientific">Rotaria sordida</name>
    <dbReference type="NCBI Taxonomy" id="392033"/>
    <lineage>
        <taxon>Eukaryota</taxon>
        <taxon>Metazoa</taxon>
        <taxon>Spiralia</taxon>
        <taxon>Gnathifera</taxon>
        <taxon>Rotifera</taxon>
        <taxon>Eurotatoria</taxon>
        <taxon>Bdelloidea</taxon>
        <taxon>Philodinida</taxon>
        <taxon>Philodinidae</taxon>
        <taxon>Rotaria</taxon>
    </lineage>
</organism>
<dbReference type="EMBL" id="CAJOBD010000428">
    <property type="protein sequence ID" value="CAF3666892.1"/>
    <property type="molecule type" value="Genomic_DNA"/>
</dbReference>
<evidence type="ECO:0000313" key="4">
    <source>
        <dbReference type="EMBL" id="CAF3666892.1"/>
    </source>
</evidence>
<dbReference type="Proteomes" id="UP000663836">
    <property type="component" value="Unassembled WGS sequence"/>
</dbReference>
<dbReference type="Proteomes" id="UP000663882">
    <property type="component" value="Unassembled WGS sequence"/>
</dbReference>
<evidence type="ECO:0000313" key="7">
    <source>
        <dbReference type="Proteomes" id="UP000663870"/>
    </source>
</evidence>
<dbReference type="Proteomes" id="UP000663864">
    <property type="component" value="Unassembled WGS sequence"/>
</dbReference>
<evidence type="ECO:0000313" key="3">
    <source>
        <dbReference type="EMBL" id="CAF1072224.1"/>
    </source>
</evidence>
<dbReference type="AlphaFoldDB" id="A0A819CX35"/>
<reference evidence="5" key="1">
    <citation type="submission" date="2021-02" db="EMBL/GenBank/DDBJ databases">
        <authorList>
            <person name="Nowell W R."/>
        </authorList>
    </citation>
    <scope>NUCLEOTIDE SEQUENCE</scope>
</reference>
<dbReference type="EMBL" id="CAJNOT010000351">
    <property type="protein sequence ID" value="CAF0950769.1"/>
    <property type="molecule type" value="Genomic_DNA"/>
</dbReference>
<proteinExistence type="predicted"/>
<evidence type="ECO:0000313" key="1">
    <source>
        <dbReference type="EMBL" id="CAF0950769.1"/>
    </source>
</evidence>
<evidence type="ECO:0000313" key="6">
    <source>
        <dbReference type="Proteomes" id="UP000663823"/>
    </source>
</evidence>
<dbReference type="EMBL" id="CAJNOL010000295">
    <property type="protein sequence ID" value="CAF0990176.1"/>
    <property type="molecule type" value="Genomic_DNA"/>
</dbReference>
<dbReference type="EMBL" id="CAJOAX010002901">
    <property type="protein sequence ID" value="CAF3825470.1"/>
    <property type="molecule type" value="Genomic_DNA"/>
</dbReference>
<protein>
    <submittedName>
        <fullName evidence="5">Uncharacterized protein</fullName>
    </submittedName>
</protein>
<comment type="caution">
    <text evidence="5">The sequence shown here is derived from an EMBL/GenBank/DDBJ whole genome shotgun (WGS) entry which is preliminary data.</text>
</comment>
<name>A0A819CX35_9BILA</name>
<accession>A0A819CX35</accession>
<dbReference type="Proteomes" id="UP000663823">
    <property type="component" value="Unassembled WGS sequence"/>
</dbReference>